<evidence type="ECO:0000256" key="2">
    <source>
        <dbReference type="SAM" id="SignalP"/>
    </source>
</evidence>
<dbReference type="Proteomes" id="UP000048984">
    <property type="component" value="Unassembled WGS sequence"/>
</dbReference>
<protein>
    <submittedName>
        <fullName evidence="3">Uncharacterized protein</fullName>
    </submittedName>
</protein>
<evidence type="ECO:0000313" key="3">
    <source>
        <dbReference type="EMBL" id="KPL50792.1"/>
    </source>
</evidence>
<evidence type="ECO:0000313" key="4">
    <source>
        <dbReference type="Proteomes" id="UP000048984"/>
    </source>
</evidence>
<name>A0A0P6VYN6_9HYPH</name>
<dbReference type="AlphaFoldDB" id="A0A0P6VYN6"/>
<feature type="signal peptide" evidence="2">
    <location>
        <begin position="1"/>
        <end position="37"/>
    </location>
</feature>
<gene>
    <name evidence="3" type="ORF">ABB55_28075</name>
</gene>
<dbReference type="EMBL" id="LJYW01000002">
    <property type="protein sequence ID" value="KPL50792.1"/>
    <property type="molecule type" value="Genomic_DNA"/>
</dbReference>
<comment type="caution">
    <text evidence="3">The sequence shown here is derived from an EMBL/GenBank/DDBJ whole genome shotgun (WGS) entry which is preliminary data.</text>
</comment>
<keyword evidence="4" id="KW-1185">Reference proteome</keyword>
<feature type="compositionally biased region" description="Basic and acidic residues" evidence="1">
    <location>
        <begin position="113"/>
        <end position="126"/>
    </location>
</feature>
<reference evidence="3 4" key="2">
    <citation type="submission" date="2015-10" db="EMBL/GenBank/DDBJ databases">
        <title>Draft Genome Sequence of Prosthecomicrobium hirschii ATCC 27832.</title>
        <authorList>
            <person name="Daniel J."/>
            <person name="Givan S.A."/>
            <person name="Brun Y.V."/>
            <person name="Brown P.J."/>
        </authorList>
    </citation>
    <scope>NUCLEOTIDE SEQUENCE [LARGE SCALE GENOMIC DNA]</scope>
    <source>
        <strain evidence="3 4">16</strain>
    </source>
</reference>
<organism evidence="3 4">
    <name type="scientific">Prosthecodimorpha hirschii</name>
    <dbReference type="NCBI Taxonomy" id="665126"/>
    <lineage>
        <taxon>Bacteria</taxon>
        <taxon>Pseudomonadati</taxon>
        <taxon>Pseudomonadota</taxon>
        <taxon>Alphaproteobacteria</taxon>
        <taxon>Hyphomicrobiales</taxon>
        <taxon>Ancalomicrobiaceae</taxon>
        <taxon>Prosthecodimorpha</taxon>
    </lineage>
</organism>
<feature type="chain" id="PRO_5006131929" evidence="2">
    <location>
        <begin position="38"/>
        <end position="126"/>
    </location>
</feature>
<keyword evidence="2" id="KW-0732">Signal</keyword>
<proteinExistence type="predicted"/>
<sequence length="126" mass="13437">MSMDRLFRFVRSPARLPARRTIGVFLRAALPFSSLLAAELVTAAAPAQADCTCRALGRDFALGSTICLPAGLMRCEMSTNVTSWTPLGRGCPESRMSVPFLVAAADPEDDDGHEAGDRADLGIDSH</sequence>
<accession>A0A0P6VYN6</accession>
<reference evidence="3 4" key="1">
    <citation type="submission" date="2015-09" db="EMBL/GenBank/DDBJ databases">
        <authorList>
            <person name="Jackson K.R."/>
            <person name="Lunt B.L."/>
            <person name="Fisher J.N.B."/>
            <person name="Gardner A.V."/>
            <person name="Bailey M.E."/>
            <person name="Deus L.M."/>
            <person name="Earl A.S."/>
            <person name="Gibby P.D."/>
            <person name="Hartmann K.A."/>
            <person name="Liu J.E."/>
            <person name="Manci A.M."/>
            <person name="Nielsen D.A."/>
            <person name="Solomon M.B."/>
            <person name="Breakwell D.P."/>
            <person name="Burnett S.H."/>
            <person name="Grose J.H."/>
        </authorList>
    </citation>
    <scope>NUCLEOTIDE SEQUENCE [LARGE SCALE GENOMIC DNA]</scope>
    <source>
        <strain evidence="3 4">16</strain>
    </source>
</reference>
<feature type="region of interest" description="Disordered" evidence="1">
    <location>
        <begin position="105"/>
        <end position="126"/>
    </location>
</feature>
<evidence type="ECO:0000256" key="1">
    <source>
        <dbReference type="SAM" id="MobiDB-lite"/>
    </source>
</evidence>